<gene>
    <name evidence="16" type="primary">LOC18588706</name>
</gene>
<evidence type="ECO:0000313" key="15">
    <source>
        <dbReference type="Proteomes" id="UP000694886"/>
    </source>
</evidence>
<dbReference type="Proteomes" id="UP000694886">
    <property type="component" value="Chromosome 9"/>
</dbReference>
<keyword evidence="2" id="KW-0808">Transferase</keyword>
<keyword evidence="8 13" id="KW-1133">Transmembrane helix</keyword>
<accession>A0AB32WXD8</accession>
<feature type="compositionally biased region" description="Basic and acidic residues" evidence="12">
    <location>
        <begin position="452"/>
        <end position="461"/>
    </location>
</feature>
<dbReference type="Gene3D" id="3.30.200.20">
    <property type="entry name" value="Phosphorylase Kinase, domain 1"/>
    <property type="match status" value="1"/>
</dbReference>
<evidence type="ECO:0000256" key="5">
    <source>
        <dbReference type="ARBA" id="ARBA00022741"/>
    </source>
</evidence>
<dbReference type="PROSITE" id="PS00107">
    <property type="entry name" value="PROTEIN_KINASE_ATP"/>
    <property type="match status" value="1"/>
</dbReference>
<dbReference type="FunFam" id="1.10.510.10:FF:000537">
    <property type="entry name" value="Putative receptor-like protein kinase"/>
    <property type="match status" value="1"/>
</dbReference>
<dbReference type="GO" id="GO:0005524">
    <property type="term" value="F:ATP binding"/>
    <property type="evidence" value="ECO:0007669"/>
    <property type="project" value="UniProtKB-UniRule"/>
</dbReference>
<evidence type="ECO:0000256" key="11">
    <source>
        <dbReference type="RuleBase" id="RU000304"/>
    </source>
</evidence>
<feature type="domain" description="Protein kinase" evidence="14">
    <location>
        <begin position="103"/>
        <end position="390"/>
    </location>
</feature>
<organism evidence="15 16">
    <name type="scientific">Theobroma cacao</name>
    <name type="common">Cacao</name>
    <name type="synonym">Cocoa</name>
    <dbReference type="NCBI Taxonomy" id="3641"/>
    <lineage>
        <taxon>Eukaryota</taxon>
        <taxon>Viridiplantae</taxon>
        <taxon>Streptophyta</taxon>
        <taxon>Embryophyta</taxon>
        <taxon>Tracheophyta</taxon>
        <taxon>Spermatophyta</taxon>
        <taxon>Magnoliopsida</taxon>
        <taxon>eudicotyledons</taxon>
        <taxon>Gunneridae</taxon>
        <taxon>Pentapetalae</taxon>
        <taxon>rosids</taxon>
        <taxon>malvids</taxon>
        <taxon>Malvales</taxon>
        <taxon>Malvaceae</taxon>
        <taxon>Byttnerioideae</taxon>
        <taxon>Theobroma</taxon>
    </lineage>
</organism>
<proteinExistence type="inferred from homology"/>
<dbReference type="RefSeq" id="XP_017982242.1">
    <property type="nucleotide sequence ID" value="XM_018126753.1"/>
</dbReference>
<dbReference type="InterPro" id="IPR008271">
    <property type="entry name" value="Ser/Thr_kinase_AS"/>
</dbReference>
<dbReference type="KEGG" id="tcc:18588706"/>
<reference evidence="16" key="2">
    <citation type="submission" date="2025-08" db="UniProtKB">
        <authorList>
            <consortium name="RefSeq"/>
        </authorList>
    </citation>
    <scope>IDENTIFICATION</scope>
</reference>
<keyword evidence="9 13" id="KW-0472">Membrane</keyword>
<evidence type="ECO:0000256" key="3">
    <source>
        <dbReference type="ARBA" id="ARBA00022692"/>
    </source>
</evidence>
<evidence type="ECO:0000259" key="14">
    <source>
        <dbReference type="PROSITE" id="PS50011"/>
    </source>
</evidence>
<dbReference type="InterPro" id="IPR017441">
    <property type="entry name" value="Protein_kinase_ATP_BS"/>
</dbReference>
<dbReference type="InterPro" id="IPR011009">
    <property type="entry name" value="Kinase-like_dom_sf"/>
</dbReference>
<dbReference type="AlphaFoldDB" id="A0AB32WXD8"/>
<reference evidence="15" key="1">
    <citation type="journal article" date="1997" name="Nucleic Acids Res.">
        <title>tRNAscan-SE: a program for improved detection of transfer RNA genes in genomic sequence.</title>
        <authorList>
            <person name="Lowe T.M."/>
            <person name="Eddy S.R."/>
        </authorList>
    </citation>
    <scope>NUCLEOTIDE SEQUENCE [LARGE SCALE GENOMIC DNA]</scope>
    <source>
        <strain evidence="15">r\B97-61/B2</strain>
    </source>
</reference>
<dbReference type="PANTHER" id="PTHR47974:SF9">
    <property type="entry name" value="RECEPTOR-LIKE SERINE_THREONINE-PROTEIN KINASE"/>
    <property type="match status" value="1"/>
</dbReference>
<evidence type="ECO:0000256" key="13">
    <source>
        <dbReference type="SAM" id="Phobius"/>
    </source>
</evidence>
<dbReference type="Gramene" id="Tc09v2_t010360.1">
    <property type="protein sequence ID" value="Tc09v2_p010360.1"/>
    <property type="gene ID" value="Tc09v2_g010360"/>
</dbReference>
<feature type="binding site" evidence="10">
    <location>
        <position position="131"/>
    </location>
    <ligand>
        <name>ATP</name>
        <dbReference type="ChEBI" id="CHEBI:30616"/>
    </ligand>
</feature>
<keyword evidence="5 10" id="KW-0547">Nucleotide-binding</keyword>
<dbReference type="FunFam" id="3.30.200.20:FF:000483">
    <property type="entry name" value="Putative receptor-like protein kinase"/>
    <property type="match status" value="1"/>
</dbReference>
<evidence type="ECO:0000313" key="16">
    <source>
        <dbReference type="RefSeq" id="XP_017982242.1"/>
    </source>
</evidence>
<keyword evidence="7 10" id="KW-0067">ATP-binding</keyword>
<evidence type="ECO:0000256" key="9">
    <source>
        <dbReference type="ARBA" id="ARBA00023136"/>
    </source>
</evidence>
<comment type="similarity">
    <text evidence="11">Belongs to the protein kinase superfamily.</text>
</comment>
<feature type="transmembrane region" description="Helical" evidence="13">
    <location>
        <begin position="7"/>
        <end position="28"/>
    </location>
</feature>
<dbReference type="GO" id="GO:0004674">
    <property type="term" value="F:protein serine/threonine kinase activity"/>
    <property type="evidence" value="ECO:0007669"/>
    <property type="project" value="UniProtKB-KW"/>
</dbReference>
<dbReference type="Pfam" id="PF00069">
    <property type="entry name" value="Pkinase"/>
    <property type="match status" value="1"/>
</dbReference>
<keyword evidence="3 13" id="KW-0812">Transmembrane</keyword>
<dbReference type="GO" id="GO:0016020">
    <property type="term" value="C:membrane"/>
    <property type="evidence" value="ECO:0007669"/>
    <property type="project" value="UniProtKB-SubCell"/>
</dbReference>
<feature type="transmembrane region" description="Helical" evidence="13">
    <location>
        <begin position="34"/>
        <end position="54"/>
    </location>
</feature>
<dbReference type="SUPFAM" id="SSF56112">
    <property type="entry name" value="Protein kinase-like (PK-like)"/>
    <property type="match status" value="1"/>
</dbReference>
<dbReference type="PROSITE" id="PS50011">
    <property type="entry name" value="PROTEIN_KINASE_DOM"/>
    <property type="match status" value="1"/>
</dbReference>
<evidence type="ECO:0000256" key="4">
    <source>
        <dbReference type="ARBA" id="ARBA00022729"/>
    </source>
</evidence>
<evidence type="ECO:0000256" key="2">
    <source>
        <dbReference type="ARBA" id="ARBA00022679"/>
    </source>
</evidence>
<dbReference type="InterPro" id="IPR000719">
    <property type="entry name" value="Prot_kinase_dom"/>
</dbReference>
<dbReference type="PANTHER" id="PTHR47974">
    <property type="entry name" value="OS07G0415500 PROTEIN"/>
    <property type="match status" value="1"/>
</dbReference>
<feature type="region of interest" description="Disordered" evidence="12">
    <location>
        <begin position="442"/>
        <end position="461"/>
    </location>
</feature>
<protein>
    <submittedName>
        <fullName evidence="16">Probable receptor-like protein kinase At5g20050</fullName>
    </submittedName>
</protein>
<sequence length="461" mass="51992">MEDKKANILAVTIIISLIIFIIVARVSLKLSRAFFLIAGADIAVILAVFVCLVIRGRYHRRRKLLEKQLVSEGRELRIEYSFLRKVAGVPIKFRHKELEDATDNFRALLGQGASASVFKGILSDGTSVAVKRIEGEEHGEKEFKSEVAAIASVQHVNLVRLMGYSRLPGGPRFLVYEFIPNGSLDCWIFSRRETRSRPGGCLSWDLRYRVAIDVAKALSYLHHDCRSRILHLDVKPENILVDENFRAIVADFGLSKLIGKDESRVITTIRGTRGYLAPEWLLERGVSEKSDIYSYGMVLLEMIGGRRNVSVIENGTDRSQRKWQYFPKIVRDKLREGNLMEAVDQRLVEAGGIDERQVKRMVYVALWCIQEQAKLRPSMAQVVEMLEGRVPVDEPPETQMLVVDLLSIDEEDSSCHDRPRIGVMGSHVDCNLPSSSSSSFAMSVLSGRNSRTKTEKNTTNV</sequence>
<evidence type="ECO:0000256" key="7">
    <source>
        <dbReference type="ARBA" id="ARBA00022840"/>
    </source>
</evidence>
<dbReference type="SMART" id="SM00220">
    <property type="entry name" value="S_TKc"/>
    <property type="match status" value="1"/>
</dbReference>
<evidence type="ECO:0000256" key="6">
    <source>
        <dbReference type="ARBA" id="ARBA00022777"/>
    </source>
</evidence>
<name>A0AB32WXD8_THECC</name>
<dbReference type="PROSITE" id="PS00108">
    <property type="entry name" value="PROTEIN_KINASE_ST"/>
    <property type="match status" value="1"/>
</dbReference>
<keyword evidence="6" id="KW-0418">Kinase</keyword>
<evidence type="ECO:0000256" key="8">
    <source>
        <dbReference type="ARBA" id="ARBA00022989"/>
    </source>
</evidence>
<evidence type="ECO:0000256" key="1">
    <source>
        <dbReference type="ARBA" id="ARBA00004167"/>
    </source>
</evidence>
<dbReference type="GeneID" id="18588706"/>
<keyword evidence="4" id="KW-0732">Signal</keyword>
<dbReference type="Gene3D" id="1.10.510.10">
    <property type="entry name" value="Transferase(Phosphotransferase) domain 1"/>
    <property type="match status" value="1"/>
</dbReference>
<evidence type="ECO:0000256" key="10">
    <source>
        <dbReference type="PROSITE-ProRule" id="PRU10141"/>
    </source>
</evidence>
<evidence type="ECO:0000256" key="12">
    <source>
        <dbReference type="SAM" id="MobiDB-lite"/>
    </source>
</evidence>
<keyword evidence="11" id="KW-0723">Serine/threonine-protein kinase</keyword>
<comment type="subcellular location">
    <subcellularLocation>
        <location evidence="1">Membrane</location>
        <topology evidence="1">Single-pass membrane protein</topology>
    </subcellularLocation>
</comment>